<dbReference type="PANTHER" id="PTHR10795">
    <property type="entry name" value="PROPROTEIN CONVERTASE SUBTILISIN/KEXIN"/>
    <property type="match status" value="1"/>
</dbReference>
<organism evidence="7 8">
    <name type="scientific">Quercus lobata</name>
    <name type="common">Valley oak</name>
    <dbReference type="NCBI Taxonomy" id="97700"/>
    <lineage>
        <taxon>Eukaryota</taxon>
        <taxon>Viridiplantae</taxon>
        <taxon>Streptophyta</taxon>
        <taxon>Embryophyta</taxon>
        <taxon>Tracheophyta</taxon>
        <taxon>Spermatophyta</taxon>
        <taxon>Magnoliopsida</taxon>
        <taxon>eudicotyledons</taxon>
        <taxon>Gunneridae</taxon>
        <taxon>Pentapetalae</taxon>
        <taxon>rosids</taxon>
        <taxon>fabids</taxon>
        <taxon>Fagales</taxon>
        <taxon>Fagaceae</taxon>
        <taxon>Quercus</taxon>
    </lineage>
</organism>
<dbReference type="InterPro" id="IPR036852">
    <property type="entry name" value="Peptidase_S8/S53_dom_sf"/>
</dbReference>
<sequence>MAKYESLLFCYISNILILTTSLVCRAANEDRKASVIFVAKEFIFSKVQMTGGHFLLVNTHHCLTTLACYKKLLRADAGTIAIVTVLCSLTAPAQLLWLVPVQILRQAEGGAVGSILKNDPFDDVAKVLSLPTSSLCVGKFDIVASYLNSTKEPQATILKSEAIKDHDAPRVAWFSSLGLNFLVLEILKPDITAPGEEILAVYSPIVSPTSSSQDKRRVKYNILSRTSISCPHAAGVAAYVKTFHPDWSASAIKSAIMTTASPMNATKNLEAEFAYGSGLINPTKAVRPGPVYDASKEDNIKMRCF</sequence>
<comment type="subcellular location">
    <subcellularLocation>
        <location evidence="1">Secreted</location>
    </subcellularLocation>
</comment>
<keyword evidence="8" id="KW-1185">Reference proteome</keyword>
<dbReference type="InParanoid" id="A0A7N2RBH3"/>
<reference evidence="7" key="2">
    <citation type="submission" date="2021-01" db="UniProtKB">
        <authorList>
            <consortium name="EnsemblPlants"/>
        </authorList>
    </citation>
    <scope>IDENTIFICATION</scope>
</reference>
<dbReference type="Pfam" id="PF00082">
    <property type="entry name" value="Peptidase_S8"/>
    <property type="match status" value="1"/>
</dbReference>
<feature type="signal peptide" evidence="5">
    <location>
        <begin position="1"/>
        <end position="26"/>
    </location>
</feature>
<feature type="chain" id="PRO_5029781633" description="Peptidase S8/S53 domain-containing protein" evidence="5">
    <location>
        <begin position="27"/>
        <end position="305"/>
    </location>
</feature>
<dbReference type="GO" id="GO:0005576">
    <property type="term" value="C:extracellular region"/>
    <property type="evidence" value="ECO:0007669"/>
    <property type="project" value="UniProtKB-SubCell"/>
</dbReference>
<evidence type="ECO:0000313" key="8">
    <source>
        <dbReference type="Proteomes" id="UP000594261"/>
    </source>
</evidence>
<dbReference type="Proteomes" id="UP000594261">
    <property type="component" value="Chromosome 10"/>
</dbReference>
<evidence type="ECO:0000256" key="2">
    <source>
        <dbReference type="ARBA" id="ARBA00011073"/>
    </source>
</evidence>
<dbReference type="GO" id="GO:0006508">
    <property type="term" value="P:proteolysis"/>
    <property type="evidence" value="ECO:0007669"/>
    <property type="project" value="InterPro"/>
</dbReference>
<evidence type="ECO:0000256" key="3">
    <source>
        <dbReference type="ARBA" id="ARBA00022729"/>
    </source>
</evidence>
<name>A0A7N2RBH3_QUELO</name>
<dbReference type="PROSITE" id="PS51892">
    <property type="entry name" value="SUBTILASE"/>
    <property type="match status" value="1"/>
</dbReference>
<evidence type="ECO:0000256" key="1">
    <source>
        <dbReference type="ARBA" id="ARBA00004613"/>
    </source>
</evidence>
<dbReference type="Gene3D" id="3.40.50.200">
    <property type="entry name" value="Peptidase S8/S53 domain"/>
    <property type="match status" value="1"/>
</dbReference>
<feature type="domain" description="Peptidase S8/S53" evidence="6">
    <location>
        <begin position="142"/>
        <end position="278"/>
    </location>
</feature>
<comment type="caution">
    <text evidence="4">Lacks conserved residue(s) required for the propagation of feature annotation.</text>
</comment>
<reference evidence="7 8" key="1">
    <citation type="journal article" date="2016" name="G3 (Bethesda)">
        <title>First Draft Assembly and Annotation of the Genome of a California Endemic Oak Quercus lobata Nee (Fagaceae).</title>
        <authorList>
            <person name="Sork V.L."/>
            <person name="Fitz-Gibbon S.T."/>
            <person name="Puiu D."/>
            <person name="Crepeau M."/>
            <person name="Gugger P.F."/>
            <person name="Sherman R."/>
            <person name="Stevens K."/>
            <person name="Langley C.H."/>
            <person name="Pellegrini M."/>
            <person name="Salzberg S.L."/>
        </authorList>
    </citation>
    <scope>NUCLEOTIDE SEQUENCE [LARGE SCALE GENOMIC DNA]</scope>
    <source>
        <strain evidence="7 8">cv. SW786</strain>
    </source>
</reference>
<dbReference type="EMBL" id="LRBV02000010">
    <property type="status" value="NOT_ANNOTATED_CDS"/>
    <property type="molecule type" value="Genomic_DNA"/>
</dbReference>
<accession>A0A7N2RBH3</accession>
<evidence type="ECO:0000313" key="7">
    <source>
        <dbReference type="EnsemblPlants" id="QL10p007675:mrna"/>
    </source>
</evidence>
<dbReference type="Gramene" id="QL10p007675:mrna">
    <property type="protein sequence ID" value="QL10p007675:mrna"/>
    <property type="gene ID" value="QL10p007675"/>
</dbReference>
<dbReference type="SUPFAM" id="SSF52743">
    <property type="entry name" value="Subtilisin-like"/>
    <property type="match status" value="1"/>
</dbReference>
<dbReference type="GO" id="GO:0004252">
    <property type="term" value="F:serine-type endopeptidase activity"/>
    <property type="evidence" value="ECO:0007669"/>
    <property type="project" value="InterPro"/>
</dbReference>
<dbReference type="InterPro" id="IPR000209">
    <property type="entry name" value="Peptidase_S8/S53_dom"/>
</dbReference>
<dbReference type="AlphaFoldDB" id="A0A7N2RBH3"/>
<evidence type="ECO:0000256" key="4">
    <source>
        <dbReference type="PROSITE-ProRule" id="PRU01240"/>
    </source>
</evidence>
<dbReference type="InterPro" id="IPR045051">
    <property type="entry name" value="SBT"/>
</dbReference>
<dbReference type="EnsemblPlants" id="QL10p007675:mrna">
    <property type="protein sequence ID" value="QL10p007675:mrna"/>
    <property type="gene ID" value="QL10p007675"/>
</dbReference>
<proteinExistence type="inferred from homology"/>
<keyword evidence="3 5" id="KW-0732">Signal</keyword>
<comment type="similarity">
    <text evidence="2 4">Belongs to the peptidase S8 family.</text>
</comment>
<protein>
    <recommendedName>
        <fullName evidence="6">Peptidase S8/S53 domain-containing protein</fullName>
    </recommendedName>
</protein>
<evidence type="ECO:0000259" key="6">
    <source>
        <dbReference type="Pfam" id="PF00082"/>
    </source>
</evidence>
<dbReference type="Gene3D" id="3.50.30.30">
    <property type="match status" value="1"/>
</dbReference>
<evidence type="ECO:0000256" key="5">
    <source>
        <dbReference type="SAM" id="SignalP"/>
    </source>
</evidence>